<dbReference type="InterPro" id="IPR004516">
    <property type="entry name" value="HisRS/HisZ"/>
</dbReference>
<evidence type="ECO:0000259" key="11">
    <source>
        <dbReference type="PROSITE" id="PS50862"/>
    </source>
</evidence>
<comment type="similarity">
    <text evidence="1">Belongs to the class-II aminoacyl-tRNA synthetase family.</text>
</comment>
<comment type="catalytic activity">
    <reaction evidence="9">
        <text>tRNA(His) + L-histidine + ATP = L-histidyl-tRNA(His) + AMP + diphosphate + H(+)</text>
        <dbReference type="Rhea" id="RHEA:17313"/>
        <dbReference type="Rhea" id="RHEA-COMP:9665"/>
        <dbReference type="Rhea" id="RHEA-COMP:9689"/>
        <dbReference type="ChEBI" id="CHEBI:15378"/>
        <dbReference type="ChEBI" id="CHEBI:30616"/>
        <dbReference type="ChEBI" id="CHEBI:33019"/>
        <dbReference type="ChEBI" id="CHEBI:57595"/>
        <dbReference type="ChEBI" id="CHEBI:78442"/>
        <dbReference type="ChEBI" id="CHEBI:78527"/>
        <dbReference type="ChEBI" id="CHEBI:456215"/>
        <dbReference type="EC" id="6.1.1.21"/>
    </reaction>
</comment>
<dbReference type="InterPro" id="IPR045864">
    <property type="entry name" value="aa-tRNA-synth_II/BPL/LPL"/>
</dbReference>
<dbReference type="Pfam" id="PF03129">
    <property type="entry name" value="HGTP_anticodon"/>
    <property type="match status" value="1"/>
</dbReference>
<keyword evidence="6" id="KW-0648">Protein biosynthesis</keyword>
<feature type="binding site" evidence="10">
    <location>
        <begin position="202"/>
        <end position="203"/>
    </location>
    <ligand>
        <name>L-histidine</name>
        <dbReference type="ChEBI" id="CHEBI:57595"/>
    </ligand>
</feature>
<dbReference type="SUPFAM" id="SSF52954">
    <property type="entry name" value="Class II aaRS ABD-related"/>
    <property type="match status" value="1"/>
</dbReference>
<dbReference type="CDD" id="cd00859">
    <property type="entry name" value="HisRS_anticodon"/>
    <property type="match status" value="1"/>
</dbReference>
<dbReference type="GO" id="GO:0005737">
    <property type="term" value="C:cytoplasm"/>
    <property type="evidence" value="ECO:0007669"/>
    <property type="project" value="InterPro"/>
</dbReference>
<keyword evidence="5" id="KW-0067">ATP-binding</keyword>
<dbReference type="GO" id="GO:0005524">
    <property type="term" value="F:ATP binding"/>
    <property type="evidence" value="ECO:0007669"/>
    <property type="project" value="UniProtKB-KW"/>
</dbReference>
<feature type="binding site" evidence="10">
    <location>
        <position position="130"/>
    </location>
    <ligand>
        <name>L-histidine</name>
        <dbReference type="ChEBI" id="CHEBI:57595"/>
    </ligand>
</feature>
<dbReference type="InterPro" id="IPR041715">
    <property type="entry name" value="HisRS-like_core"/>
</dbReference>
<evidence type="ECO:0000313" key="12">
    <source>
        <dbReference type="EMBL" id="PIP55976.1"/>
    </source>
</evidence>
<organism evidence="12 13">
    <name type="scientific">Candidatus Zambryskibacteria bacterium CG22_combo_CG10-13_8_21_14_all_42_17</name>
    <dbReference type="NCBI Taxonomy" id="1975118"/>
    <lineage>
        <taxon>Bacteria</taxon>
        <taxon>Candidatus Zambryskiibacteriota</taxon>
    </lineage>
</organism>
<dbReference type="Gene3D" id="3.30.930.10">
    <property type="entry name" value="Bira Bifunctional Protein, Domain 2"/>
    <property type="match status" value="2"/>
</dbReference>
<dbReference type="Pfam" id="PF13393">
    <property type="entry name" value="tRNA-synt_His"/>
    <property type="match status" value="2"/>
</dbReference>
<dbReference type="GO" id="GO:0004821">
    <property type="term" value="F:histidine-tRNA ligase activity"/>
    <property type="evidence" value="ECO:0007669"/>
    <property type="project" value="UniProtKB-EC"/>
</dbReference>
<accession>A0A2H0BE86</accession>
<name>A0A2H0BE86_9BACT</name>
<dbReference type="InterPro" id="IPR006195">
    <property type="entry name" value="aa-tRNA-synth_II"/>
</dbReference>
<dbReference type="Proteomes" id="UP000229794">
    <property type="component" value="Unassembled WGS sequence"/>
</dbReference>
<feature type="binding site" evidence="10">
    <location>
        <position position="112"/>
    </location>
    <ligand>
        <name>L-histidine</name>
        <dbReference type="ChEBI" id="CHEBI:57595"/>
    </ligand>
</feature>
<dbReference type="InterPro" id="IPR004154">
    <property type="entry name" value="Anticodon-bd"/>
</dbReference>
<sequence length="360" mass="41053">MSKLPTGPYKGVRDFYPEDQFIQNYILGIWKKTAQSFGYDEYSASVLEPTEIYTEKSGAEIVNEQTFTFLDRGQRSVTLRPEMTPTTARMVAHKRRELGFPLRWYAIPNLFRYEATQRGRLREHWQLNADILGVEGDEADLEIILVAYRVMKNFGASDKDFEILINYPSGEPKELEKFKDKLAEMGIANTRIDKTIKRGQAYYTGIVFEFFDTNKENSRSILGGGRYDNLTELFLPNGQEAMPAVGFGAGDVTMKDFLETHGLLPVYKTETKLYIASISDEYFSPIFQLAEKLRNSGVNVAVDWSGRKIGDQIKTADKHQIPYVIVIGEDEIMSKTYKLKDLKTGEEKSLTIDEIKACIT</sequence>
<evidence type="ECO:0000313" key="13">
    <source>
        <dbReference type="Proteomes" id="UP000229794"/>
    </source>
</evidence>
<keyword evidence="4" id="KW-0547">Nucleotide-binding</keyword>
<feature type="domain" description="Aminoacyl-transfer RNA synthetases class-II family profile" evidence="11">
    <location>
        <begin position="11"/>
        <end position="265"/>
    </location>
</feature>
<keyword evidence="3" id="KW-0436">Ligase</keyword>
<evidence type="ECO:0000256" key="6">
    <source>
        <dbReference type="ARBA" id="ARBA00022917"/>
    </source>
</evidence>
<evidence type="ECO:0000256" key="4">
    <source>
        <dbReference type="ARBA" id="ARBA00022741"/>
    </source>
</evidence>
<dbReference type="PROSITE" id="PS50862">
    <property type="entry name" value="AA_TRNA_LIGASE_II"/>
    <property type="match status" value="1"/>
</dbReference>
<feature type="binding site" evidence="10">
    <location>
        <begin position="82"/>
        <end position="84"/>
    </location>
    <ligand>
        <name>L-histidine</name>
        <dbReference type="ChEBI" id="CHEBI:57595"/>
    </ligand>
</feature>
<proteinExistence type="inferred from homology"/>
<dbReference type="GO" id="GO:0006427">
    <property type="term" value="P:histidyl-tRNA aminoacylation"/>
    <property type="evidence" value="ECO:0007669"/>
    <property type="project" value="TreeGrafter"/>
</dbReference>
<dbReference type="Gene3D" id="3.40.50.800">
    <property type="entry name" value="Anticodon-binding domain"/>
    <property type="match status" value="1"/>
</dbReference>
<dbReference type="EMBL" id="PCST01000005">
    <property type="protein sequence ID" value="PIP55976.1"/>
    <property type="molecule type" value="Genomic_DNA"/>
</dbReference>
<feature type="binding site" evidence="10">
    <location>
        <position position="126"/>
    </location>
    <ligand>
        <name>L-histidine</name>
        <dbReference type="ChEBI" id="CHEBI:57595"/>
    </ligand>
</feature>
<evidence type="ECO:0000256" key="8">
    <source>
        <dbReference type="ARBA" id="ARBA00030619"/>
    </source>
</evidence>
<dbReference type="PIRSF" id="PIRSF001549">
    <property type="entry name" value="His-tRNA_synth"/>
    <property type="match status" value="1"/>
</dbReference>
<evidence type="ECO:0000256" key="2">
    <source>
        <dbReference type="ARBA" id="ARBA00012815"/>
    </source>
</evidence>
<dbReference type="InterPro" id="IPR036621">
    <property type="entry name" value="Anticodon-bd_dom_sf"/>
</dbReference>
<evidence type="ECO:0000256" key="1">
    <source>
        <dbReference type="ARBA" id="ARBA00008226"/>
    </source>
</evidence>
<reference evidence="12 13" key="1">
    <citation type="submission" date="2017-09" db="EMBL/GenBank/DDBJ databases">
        <title>Depth-based differentiation of microbial function through sediment-hosted aquifers and enrichment of novel symbionts in the deep terrestrial subsurface.</title>
        <authorList>
            <person name="Probst A.J."/>
            <person name="Ladd B."/>
            <person name="Jarett J.K."/>
            <person name="Geller-Mcgrath D.E."/>
            <person name="Sieber C.M."/>
            <person name="Emerson J.B."/>
            <person name="Anantharaman K."/>
            <person name="Thomas B.C."/>
            <person name="Malmstrom R."/>
            <person name="Stieglmeier M."/>
            <person name="Klingl A."/>
            <person name="Woyke T."/>
            <person name="Ryan C.M."/>
            <person name="Banfield J.F."/>
        </authorList>
    </citation>
    <scope>NUCLEOTIDE SEQUENCE [LARGE SCALE GENOMIC DNA]</scope>
    <source>
        <strain evidence="12">CG22_combo_CG10-13_8_21_14_all_42_17</strain>
    </source>
</reference>
<evidence type="ECO:0000256" key="5">
    <source>
        <dbReference type="ARBA" id="ARBA00022840"/>
    </source>
</evidence>
<gene>
    <name evidence="12" type="ORF">COX06_00300</name>
</gene>
<dbReference type="PANTHER" id="PTHR43707:SF1">
    <property type="entry name" value="HISTIDINE--TRNA LIGASE, MITOCHONDRIAL-RELATED"/>
    <property type="match status" value="1"/>
</dbReference>
<keyword evidence="7" id="KW-0030">Aminoacyl-tRNA synthetase</keyword>
<evidence type="ECO:0000256" key="3">
    <source>
        <dbReference type="ARBA" id="ARBA00022598"/>
    </source>
</evidence>
<dbReference type="InterPro" id="IPR033656">
    <property type="entry name" value="HisRS_anticodon"/>
</dbReference>
<dbReference type="CDD" id="cd00773">
    <property type="entry name" value="HisRS-like_core"/>
    <property type="match status" value="1"/>
</dbReference>
<protein>
    <recommendedName>
        <fullName evidence="2">histidine--tRNA ligase</fullName>
        <ecNumber evidence="2">6.1.1.21</ecNumber>
    </recommendedName>
    <alternativeName>
        <fullName evidence="8">Histidyl-tRNA synthetase</fullName>
    </alternativeName>
</protein>
<dbReference type="PANTHER" id="PTHR43707">
    <property type="entry name" value="HISTIDYL-TRNA SYNTHETASE"/>
    <property type="match status" value="1"/>
</dbReference>
<dbReference type="AlphaFoldDB" id="A0A2H0BE86"/>
<evidence type="ECO:0000256" key="7">
    <source>
        <dbReference type="ARBA" id="ARBA00023146"/>
    </source>
</evidence>
<dbReference type="SUPFAM" id="SSF55681">
    <property type="entry name" value="Class II aaRS and biotin synthetases"/>
    <property type="match status" value="1"/>
</dbReference>
<dbReference type="EC" id="6.1.1.21" evidence="2"/>
<comment type="caution">
    <text evidence="12">The sequence shown here is derived from an EMBL/GenBank/DDBJ whole genome shotgun (WGS) entry which is preliminary data.</text>
</comment>
<evidence type="ECO:0000256" key="10">
    <source>
        <dbReference type="PIRSR" id="PIRSR001549-1"/>
    </source>
</evidence>
<evidence type="ECO:0000256" key="9">
    <source>
        <dbReference type="ARBA" id="ARBA00047639"/>
    </source>
</evidence>
<feature type="binding site" evidence="10">
    <location>
        <position position="198"/>
    </location>
    <ligand>
        <name>L-histidine</name>
        <dbReference type="ChEBI" id="CHEBI:57595"/>
    </ligand>
</feature>